<protein>
    <recommendedName>
        <fullName evidence="5">3-methyl-adenine DNA glycosylase II</fullName>
    </recommendedName>
</protein>
<dbReference type="GO" id="GO:0043916">
    <property type="term" value="F:DNA-7-methylguanine glycosylase activity"/>
    <property type="evidence" value="ECO:0007669"/>
    <property type="project" value="TreeGrafter"/>
</dbReference>
<dbReference type="PANTHER" id="PTHR43003:SF6">
    <property type="entry name" value="DNA GLYCOSYLASE"/>
    <property type="match status" value="1"/>
</dbReference>
<keyword evidence="1" id="KW-0227">DNA damage</keyword>
<proteinExistence type="predicted"/>
<keyword evidence="2" id="KW-0234">DNA repair</keyword>
<dbReference type="GO" id="GO:0005737">
    <property type="term" value="C:cytoplasm"/>
    <property type="evidence" value="ECO:0007669"/>
    <property type="project" value="TreeGrafter"/>
</dbReference>
<gene>
    <name evidence="3" type="ORF">I598_0283</name>
</gene>
<dbReference type="GO" id="GO:0008725">
    <property type="term" value="F:DNA-3-methyladenine glycosylase activity"/>
    <property type="evidence" value="ECO:0007669"/>
    <property type="project" value="TreeGrafter"/>
</dbReference>
<evidence type="ECO:0008006" key="5">
    <source>
        <dbReference type="Google" id="ProtNLM"/>
    </source>
</evidence>
<dbReference type="Proteomes" id="UP000076794">
    <property type="component" value="Chromosome"/>
</dbReference>
<name>A0A168ECC5_9MICO</name>
<dbReference type="KEGG" id="ido:I598_0283"/>
<evidence type="ECO:0000256" key="2">
    <source>
        <dbReference type="ARBA" id="ARBA00023204"/>
    </source>
</evidence>
<evidence type="ECO:0000313" key="4">
    <source>
        <dbReference type="Proteomes" id="UP000076794"/>
    </source>
</evidence>
<dbReference type="AlphaFoldDB" id="A0A168ECC5"/>
<dbReference type="STRING" id="1300344.I598_0283"/>
<dbReference type="PANTHER" id="PTHR43003">
    <property type="entry name" value="DNA-3-METHYLADENINE GLYCOSYLASE"/>
    <property type="match status" value="1"/>
</dbReference>
<evidence type="ECO:0000313" key="3">
    <source>
        <dbReference type="EMBL" id="ANC29873.1"/>
    </source>
</evidence>
<reference evidence="3 4" key="1">
    <citation type="submission" date="2016-01" db="EMBL/GenBank/DDBJ databases">
        <title>Complete genome sequence of a soil Actinobacterium, Isoptericola dokdonensis DS-3.</title>
        <authorList>
            <person name="Kwon S.-K."/>
            <person name="Kim J.F."/>
        </authorList>
    </citation>
    <scope>NUCLEOTIDE SEQUENCE [LARGE SCALE GENOMIC DNA]</scope>
    <source>
        <strain evidence="3 4">DS-3</strain>
    </source>
</reference>
<dbReference type="GO" id="GO:0006285">
    <property type="term" value="P:base-excision repair, AP site formation"/>
    <property type="evidence" value="ECO:0007669"/>
    <property type="project" value="TreeGrafter"/>
</dbReference>
<dbReference type="PATRIC" id="fig|1300344.3.peg.282"/>
<dbReference type="GO" id="GO:0032131">
    <property type="term" value="F:alkylated DNA binding"/>
    <property type="evidence" value="ECO:0007669"/>
    <property type="project" value="TreeGrafter"/>
</dbReference>
<dbReference type="SUPFAM" id="SSF48150">
    <property type="entry name" value="DNA-glycosylase"/>
    <property type="match status" value="1"/>
</dbReference>
<accession>A0A168ECC5</accession>
<organism evidence="3 4">
    <name type="scientific">Isoptericola dokdonensis DS-3</name>
    <dbReference type="NCBI Taxonomy" id="1300344"/>
    <lineage>
        <taxon>Bacteria</taxon>
        <taxon>Bacillati</taxon>
        <taxon>Actinomycetota</taxon>
        <taxon>Actinomycetes</taxon>
        <taxon>Micrococcales</taxon>
        <taxon>Promicromonosporaceae</taxon>
        <taxon>Isoptericola</taxon>
    </lineage>
</organism>
<dbReference type="InterPro" id="IPR051912">
    <property type="entry name" value="Alkylbase_DNA_Glycosylase/TA"/>
</dbReference>
<dbReference type="Gene3D" id="1.10.340.30">
    <property type="entry name" value="Hypothetical protein, domain 2"/>
    <property type="match status" value="1"/>
</dbReference>
<keyword evidence="4" id="KW-1185">Reference proteome</keyword>
<dbReference type="GO" id="GO:0006307">
    <property type="term" value="P:DNA alkylation repair"/>
    <property type="evidence" value="ECO:0007669"/>
    <property type="project" value="TreeGrafter"/>
</dbReference>
<dbReference type="GO" id="GO:0032993">
    <property type="term" value="C:protein-DNA complex"/>
    <property type="evidence" value="ECO:0007669"/>
    <property type="project" value="TreeGrafter"/>
</dbReference>
<sequence length="312" mass="33947">MAQPPVPHDADVVRTWRPDHPTDVVTTLAPLRRGRADPTHQVTGRSVWRTTLTDDGPATMLLSPGDDGTLTCRAWGEGARAAADLAPDLCGARDDPAGFTPDLPLLADLHRRHPAVRVPRSGRVLEALVPAVLEQRVIGVQAQAGWRHLVHRFGTPAPGPTPVPMTVVPSARRWATIPVWEWHRAGIDPGRARTVTRCAEVGSSLERLAALAPQEAAERMRSLRGVGAWTAAETGQRALGDADALSVGDFHLARVVGLVLAGRPFDDDEMVATLAPYRPHRYRVVRLLEVGGLWGAVPRRSPRPTFVDHRRH</sequence>
<dbReference type="RefSeq" id="WP_068200634.1">
    <property type="nucleotide sequence ID" value="NZ_CP014209.1"/>
</dbReference>
<dbReference type="InterPro" id="IPR011257">
    <property type="entry name" value="DNA_glycosylase"/>
</dbReference>
<dbReference type="OrthoDB" id="5501430at2"/>
<evidence type="ECO:0000256" key="1">
    <source>
        <dbReference type="ARBA" id="ARBA00022763"/>
    </source>
</evidence>
<dbReference type="EMBL" id="CP014209">
    <property type="protein sequence ID" value="ANC29873.1"/>
    <property type="molecule type" value="Genomic_DNA"/>
</dbReference>